<evidence type="ECO:0000313" key="2">
    <source>
        <dbReference type="Proteomes" id="UP000199035"/>
    </source>
</evidence>
<dbReference type="EMBL" id="FNPK01000002">
    <property type="protein sequence ID" value="SDX98260.1"/>
    <property type="molecule type" value="Genomic_DNA"/>
</dbReference>
<sequence length="413" mass="49360">MDSDVESQLKELILDDDFTNLQNLVNEEVNLMDILRVSHRELQHSNFLSWLFDPNATHGLGDFAFKEFIKIYFKENEFQNLGVENGLSVFDFIHFEFDDLIIKREFKNIDLLFLSPKNKFFLLMENKIYSGERAGQLKKYRNIVNELYAGYNHQIYIYLSLKDQIINEEEAKYYVQLNYSHIIKLLERILLNPQLNLADKTKFVFEQYLRTLKSMLNQNKEIEEITKSLYRKYRSAFDLVFKYNASTETTEIGEILNELIKNESVIKDFHSNKTYLRFQPNFLYENSEKLIQNGLLTSLDNLKDNWVYLFEFNVRNSFVKFDLKIGRGDQKIREKLYNIYSKNKNFFQRMGKKEIAPEWHLSFQKMILTQDEILSFMESGDTENVREIITARFRNLIDNDLAKYIQIINEEIS</sequence>
<name>A0A1H3G5C0_9GAMM</name>
<reference evidence="2" key="1">
    <citation type="submission" date="2016-10" db="EMBL/GenBank/DDBJ databases">
        <authorList>
            <person name="Varghese N."/>
            <person name="Submissions S."/>
        </authorList>
    </citation>
    <scope>NUCLEOTIDE SEQUENCE [LARGE SCALE GENOMIC DNA]</scope>
    <source>
        <strain evidence="2">ANC 5109</strain>
    </source>
</reference>
<dbReference type="Proteomes" id="UP000199035">
    <property type="component" value="Unassembled WGS sequence"/>
</dbReference>
<dbReference type="AlphaFoldDB" id="A0A1H3G5C0"/>
<keyword evidence="2" id="KW-1185">Reference proteome</keyword>
<protein>
    <submittedName>
        <fullName evidence="1">PD-(D/E)XK nuclease superfamily protein</fullName>
    </submittedName>
</protein>
<accession>A0A1H3G5C0</accession>
<dbReference type="InterPro" id="IPR029470">
    <property type="entry name" value="PDDEXK_4"/>
</dbReference>
<dbReference type="RefSeq" id="WP_092687160.1">
    <property type="nucleotide sequence ID" value="NZ_FNPK01000002.1"/>
</dbReference>
<dbReference type="Pfam" id="PF14281">
    <property type="entry name" value="PDDEXK_4"/>
    <property type="match status" value="1"/>
</dbReference>
<proteinExistence type="predicted"/>
<evidence type="ECO:0000313" key="1">
    <source>
        <dbReference type="EMBL" id="SDX98260.1"/>
    </source>
</evidence>
<organism evidence="1 2">
    <name type="scientific">Acinetobacter kyonggiensis</name>
    <dbReference type="NCBI Taxonomy" id="595670"/>
    <lineage>
        <taxon>Bacteria</taxon>
        <taxon>Pseudomonadati</taxon>
        <taxon>Pseudomonadota</taxon>
        <taxon>Gammaproteobacteria</taxon>
        <taxon>Moraxellales</taxon>
        <taxon>Moraxellaceae</taxon>
        <taxon>Acinetobacter</taxon>
    </lineage>
</organism>
<gene>
    <name evidence="1" type="ORF">SAMN05421643_1023</name>
</gene>